<name>A0ABV6Z1V4_UNCC1</name>
<reference evidence="1 3" key="1">
    <citation type="submission" date="2024-09" db="EMBL/GenBank/DDBJ databases">
        <title>Laminarin stimulates single cell rates of sulfate reduction while oxygen inhibits transcriptomic activity in coastal marine sediment.</title>
        <authorList>
            <person name="Lindsay M."/>
            <person name="Orcutt B."/>
            <person name="Emerson D."/>
            <person name="Stepanauskas R."/>
            <person name="D'Angelo T."/>
        </authorList>
    </citation>
    <scope>NUCLEOTIDE SEQUENCE [LARGE SCALE GENOMIC DNA]</scope>
    <source>
        <strain evidence="1">SAG AM-311-K15</strain>
    </source>
</reference>
<protein>
    <submittedName>
        <fullName evidence="1">Type VI secretion system baseplate subunit TssF</fullName>
    </submittedName>
</protein>
<dbReference type="EMBL" id="JBHPBY010000313">
    <property type="protein sequence ID" value="MFC1852446.1"/>
    <property type="molecule type" value="Genomic_DNA"/>
</dbReference>
<dbReference type="Pfam" id="PF05947">
    <property type="entry name" value="T6SS_TssF"/>
    <property type="match status" value="1"/>
</dbReference>
<comment type="caution">
    <text evidence="1">The sequence shown here is derived from an EMBL/GenBank/DDBJ whole genome shotgun (WGS) entry which is preliminary data.</text>
</comment>
<dbReference type="InterPro" id="IPR010272">
    <property type="entry name" value="T6SS_TssF"/>
</dbReference>
<sequence length="225" mass="24972">MTFNKYYQQELQNLRELAKEFAREHPAIAPMLSGQTSDPDVERLLEGVAFLTGLLHQKLEDEFPEIIHGLTDIIFPHFLKPIPSASIVSFYPKPSLKETLTVPAGISLASNPVEGSQCTFKTCFDLEVHPLKLVNAVTTQQMRQANRVIMTLELTAGNLENWVPNKLAFFLGGPYAQAAELFMLLTRYVTTITINPLAGGVPCSLSPSQLRPIGFDQKNSILSFP</sequence>
<organism evidence="1 3">
    <name type="scientific">candidate division CSSED10-310 bacterium</name>
    <dbReference type="NCBI Taxonomy" id="2855610"/>
    <lineage>
        <taxon>Bacteria</taxon>
        <taxon>Bacteria division CSSED10-310</taxon>
    </lineage>
</organism>
<feature type="non-terminal residue" evidence="1">
    <location>
        <position position="225"/>
    </location>
</feature>
<dbReference type="Proteomes" id="UP001594351">
    <property type="component" value="Unassembled WGS sequence"/>
</dbReference>
<keyword evidence="3" id="KW-1185">Reference proteome</keyword>
<proteinExistence type="predicted"/>
<evidence type="ECO:0000313" key="1">
    <source>
        <dbReference type="EMBL" id="MFC1852435.1"/>
    </source>
</evidence>
<evidence type="ECO:0000313" key="2">
    <source>
        <dbReference type="EMBL" id="MFC1852446.1"/>
    </source>
</evidence>
<evidence type="ECO:0000313" key="3">
    <source>
        <dbReference type="Proteomes" id="UP001594351"/>
    </source>
</evidence>
<gene>
    <name evidence="1" type="ORF">ACFL27_19730</name>
    <name evidence="2" type="ORF">ACFL27_19785</name>
</gene>
<dbReference type="PANTHER" id="PTHR35370:SF4">
    <property type="entry name" value="TYPE VI SECRETION SYSTEM BASEPLATE SUBUNIT TSSF"/>
    <property type="match status" value="1"/>
</dbReference>
<dbReference type="PANTHER" id="PTHR35370">
    <property type="entry name" value="CYTOPLASMIC PROTEIN-RELATED-RELATED"/>
    <property type="match status" value="1"/>
</dbReference>
<accession>A0ABV6Z1V4</accession>
<dbReference type="EMBL" id="JBHPBY010000313">
    <property type="protein sequence ID" value="MFC1852435.1"/>
    <property type="molecule type" value="Genomic_DNA"/>
</dbReference>